<gene>
    <name evidence="1" type="ORF">ACFSM0_04255</name>
</gene>
<evidence type="ECO:0000313" key="2">
    <source>
        <dbReference type="Proteomes" id="UP001597413"/>
    </source>
</evidence>
<comment type="caution">
    <text evidence="1">The sequence shown here is derived from an EMBL/GenBank/DDBJ whole genome shotgun (WGS) entry which is preliminary data.</text>
</comment>
<dbReference type="EMBL" id="JBHUIX010000004">
    <property type="protein sequence ID" value="MFD2173301.1"/>
    <property type="molecule type" value="Genomic_DNA"/>
</dbReference>
<protein>
    <submittedName>
        <fullName evidence="1">Uncharacterized protein</fullName>
    </submittedName>
</protein>
<name>A0ABW5A619_9RHOB</name>
<evidence type="ECO:0000313" key="1">
    <source>
        <dbReference type="EMBL" id="MFD2173301.1"/>
    </source>
</evidence>
<organism evidence="1 2">
    <name type="scientific">Rhodobacter lacus</name>
    <dbReference type="NCBI Taxonomy" id="1641972"/>
    <lineage>
        <taxon>Bacteria</taxon>
        <taxon>Pseudomonadati</taxon>
        <taxon>Pseudomonadota</taxon>
        <taxon>Alphaproteobacteria</taxon>
        <taxon>Rhodobacterales</taxon>
        <taxon>Rhodobacter group</taxon>
        <taxon>Rhodobacter</taxon>
    </lineage>
</organism>
<sequence length="55" mass="6332">MTKTTNRRWMRAARTGAKTCDFKMPWQRGTPRVDMCARRRGAALPPVSRRAQAAR</sequence>
<keyword evidence="2" id="KW-1185">Reference proteome</keyword>
<accession>A0ABW5A619</accession>
<dbReference type="RefSeq" id="WP_377387647.1">
    <property type="nucleotide sequence ID" value="NZ_JBHUIX010000004.1"/>
</dbReference>
<proteinExistence type="predicted"/>
<dbReference type="Proteomes" id="UP001597413">
    <property type="component" value="Unassembled WGS sequence"/>
</dbReference>
<reference evidence="2" key="1">
    <citation type="journal article" date="2019" name="Int. J. Syst. Evol. Microbiol.">
        <title>The Global Catalogue of Microorganisms (GCM) 10K type strain sequencing project: providing services to taxonomists for standard genome sequencing and annotation.</title>
        <authorList>
            <consortium name="The Broad Institute Genomics Platform"/>
            <consortium name="The Broad Institute Genome Sequencing Center for Infectious Disease"/>
            <person name="Wu L."/>
            <person name="Ma J."/>
        </authorList>
    </citation>
    <scope>NUCLEOTIDE SEQUENCE [LARGE SCALE GENOMIC DNA]</scope>
    <source>
        <strain evidence="2">CCUG 55131</strain>
    </source>
</reference>